<dbReference type="OrthoDB" id="1921961at2759"/>
<keyword evidence="2" id="KW-1185">Reference proteome</keyword>
<comment type="caution">
    <text evidence="1">The sequence shown here is derived from an EMBL/GenBank/DDBJ whole genome shotgun (WGS) entry which is preliminary data.</text>
</comment>
<dbReference type="AlphaFoldDB" id="A0A9W7ISZ6"/>
<sequence>MDYSLLSNFLADNQCTGSEPYSFAFSNIEQPLMNNYTTNGTNNNSIDSNISSNSSSMIVQKLPQLSSSAPSTENKLKRQYSSIDEDCLLNPSKKPYSYSNSSSQTDMTHYNFLNQSFFNQSLLLSPHIQFQG</sequence>
<protein>
    <submittedName>
        <fullName evidence="1">NAC domain containing protein 47, SPEEDY HYPONASTIC GROWTH</fullName>
    </submittedName>
</protein>
<reference evidence="1" key="1">
    <citation type="submission" date="2023-05" db="EMBL/GenBank/DDBJ databases">
        <title>Genome and transcriptome analyses reveal genes involved in the formation of fine ridges on petal epidermal cells in Hibiscus trionum.</title>
        <authorList>
            <person name="Koshimizu S."/>
            <person name="Masuda S."/>
            <person name="Ishii T."/>
            <person name="Shirasu K."/>
            <person name="Hoshino A."/>
            <person name="Arita M."/>
        </authorList>
    </citation>
    <scope>NUCLEOTIDE SEQUENCE</scope>
    <source>
        <strain evidence="1">Hamamatsu line</strain>
    </source>
</reference>
<dbReference type="Proteomes" id="UP001165190">
    <property type="component" value="Unassembled WGS sequence"/>
</dbReference>
<proteinExistence type="predicted"/>
<dbReference type="EMBL" id="BSYR01000035">
    <property type="protein sequence ID" value="GMJ00739.1"/>
    <property type="molecule type" value="Genomic_DNA"/>
</dbReference>
<evidence type="ECO:0000313" key="1">
    <source>
        <dbReference type="EMBL" id="GMJ00739.1"/>
    </source>
</evidence>
<name>A0A9W7ISZ6_HIBTR</name>
<evidence type="ECO:0000313" key="2">
    <source>
        <dbReference type="Proteomes" id="UP001165190"/>
    </source>
</evidence>
<accession>A0A9W7ISZ6</accession>
<gene>
    <name evidence="1" type="ORF">HRI_003743100</name>
</gene>
<organism evidence="1 2">
    <name type="scientific">Hibiscus trionum</name>
    <name type="common">Flower of an hour</name>
    <dbReference type="NCBI Taxonomy" id="183268"/>
    <lineage>
        <taxon>Eukaryota</taxon>
        <taxon>Viridiplantae</taxon>
        <taxon>Streptophyta</taxon>
        <taxon>Embryophyta</taxon>
        <taxon>Tracheophyta</taxon>
        <taxon>Spermatophyta</taxon>
        <taxon>Magnoliopsida</taxon>
        <taxon>eudicotyledons</taxon>
        <taxon>Gunneridae</taxon>
        <taxon>Pentapetalae</taxon>
        <taxon>rosids</taxon>
        <taxon>malvids</taxon>
        <taxon>Malvales</taxon>
        <taxon>Malvaceae</taxon>
        <taxon>Malvoideae</taxon>
        <taxon>Hibiscus</taxon>
    </lineage>
</organism>